<feature type="compositionally biased region" description="Acidic residues" evidence="1">
    <location>
        <begin position="130"/>
        <end position="140"/>
    </location>
</feature>
<dbReference type="Proteomes" id="UP000042958">
    <property type="component" value="Unassembled WGS sequence"/>
</dbReference>
<protein>
    <submittedName>
        <fullName evidence="2">Uncharacterized protein</fullName>
    </submittedName>
</protein>
<feature type="compositionally biased region" description="Low complexity" evidence="1">
    <location>
        <begin position="104"/>
        <end position="128"/>
    </location>
</feature>
<dbReference type="AlphaFoldDB" id="A0A0F7TIE4"/>
<feature type="compositionally biased region" description="Polar residues" evidence="1">
    <location>
        <begin position="77"/>
        <end position="86"/>
    </location>
</feature>
<sequence length="223" mass="23732">MALSKSESDVILNRANVALARSQRLVASWLPEKTGDELTSAKSEEELQREEDEIFTAVPETLGVGAPLPEKAADGSWNRTELSSNDQLRKQLLGRNYDKFMKASAAAKQASAAAKSTASAVASGASSAVQEEDDQDDDEDGRVSMVGKKKRRVGQGRAAQTGSGSGVTPVSTPGDVEDAGAKEENGVVQTDAPVKQAPSKGRKKATSYLDELLAERSKKRKKR</sequence>
<name>A0A0F7TIE4_PENBI</name>
<keyword evidence="3" id="KW-1185">Reference proteome</keyword>
<proteinExistence type="predicted"/>
<reference evidence="3" key="1">
    <citation type="journal article" date="2015" name="Genome Announc.">
        <title>Draft genome sequence of the fungus Penicillium brasilianum MG11.</title>
        <authorList>
            <person name="Horn F."/>
            <person name="Linde J."/>
            <person name="Mattern D.J."/>
            <person name="Walther G."/>
            <person name="Guthke R."/>
            <person name="Brakhage A.A."/>
            <person name="Valiante V."/>
        </authorList>
    </citation>
    <scope>NUCLEOTIDE SEQUENCE [LARGE SCALE GENOMIC DNA]</scope>
    <source>
        <strain evidence="3">MG11</strain>
    </source>
</reference>
<dbReference type="OrthoDB" id="3438340at2759"/>
<dbReference type="Pfam" id="PF11595">
    <property type="entry name" value="DUF3245"/>
    <property type="match status" value="1"/>
</dbReference>
<feature type="region of interest" description="Disordered" evidence="1">
    <location>
        <begin position="64"/>
        <end position="88"/>
    </location>
</feature>
<dbReference type="InterPro" id="IPR021641">
    <property type="entry name" value="DUF3245"/>
</dbReference>
<feature type="compositionally biased region" description="Polar residues" evidence="1">
    <location>
        <begin position="158"/>
        <end position="171"/>
    </location>
</feature>
<dbReference type="EMBL" id="CDHK01000002">
    <property type="protein sequence ID" value="CEJ55271.1"/>
    <property type="molecule type" value="Genomic_DNA"/>
</dbReference>
<organism evidence="2 3">
    <name type="scientific">Penicillium brasilianum</name>
    <dbReference type="NCBI Taxonomy" id="104259"/>
    <lineage>
        <taxon>Eukaryota</taxon>
        <taxon>Fungi</taxon>
        <taxon>Dikarya</taxon>
        <taxon>Ascomycota</taxon>
        <taxon>Pezizomycotina</taxon>
        <taxon>Eurotiomycetes</taxon>
        <taxon>Eurotiomycetidae</taxon>
        <taxon>Eurotiales</taxon>
        <taxon>Aspergillaceae</taxon>
        <taxon>Penicillium</taxon>
    </lineage>
</organism>
<feature type="region of interest" description="Disordered" evidence="1">
    <location>
        <begin position="104"/>
        <end position="223"/>
    </location>
</feature>
<accession>A0A0F7TIE4</accession>
<gene>
    <name evidence="2" type="ORF">PMG11_01538</name>
</gene>
<evidence type="ECO:0000313" key="3">
    <source>
        <dbReference type="Proteomes" id="UP000042958"/>
    </source>
</evidence>
<evidence type="ECO:0000313" key="2">
    <source>
        <dbReference type="EMBL" id="CEJ55271.1"/>
    </source>
</evidence>
<evidence type="ECO:0000256" key="1">
    <source>
        <dbReference type="SAM" id="MobiDB-lite"/>
    </source>
</evidence>